<dbReference type="Proteomes" id="UP001485505">
    <property type="component" value="Chromosome"/>
</dbReference>
<dbReference type="InterPro" id="IPR055171">
    <property type="entry name" value="GT-D-like"/>
</dbReference>
<feature type="domain" description="GT-D fold-like" evidence="1">
    <location>
        <begin position="35"/>
        <end position="253"/>
    </location>
</feature>
<evidence type="ECO:0000313" key="3">
    <source>
        <dbReference type="Proteomes" id="UP001485505"/>
    </source>
</evidence>
<dbReference type="RefSeq" id="WP_341518775.1">
    <property type="nucleotide sequence ID" value="NZ_CP151108.1"/>
</dbReference>
<evidence type="ECO:0000259" key="1">
    <source>
        <dbReference type="Pfam" id="PF22882"/>
    </source>
</evidence>
<protein>
    <recommendedName>
        <fullName evidence="1">GT-D fold-like domain-containing protein</fullName>
    </recommendedName>
</protein>
<dbReference type="Pfam" id="PF22882">
    <property type="entry name" value="GT-D-like"/>
    <property type="match status" value="1"/>
</dbReference>
<organism evidence="2 3">
    <name type="scientific">Bacillus paramobilis</name>
    <dbReference type="NCBI Taxonomy" id="2817477"/>
    <lineage>
        <taxon>Bacteria</taxon>
        <taxon>Bacillati</taxon>
        <taxon>Bacillota</taxon>
        <taxon>Bacilli</taxon>
        <taxon>Bacillales</taxon>
        <taxon>Bacillaceae</taxon>
        <taxon>Bacillus</taxon>
        <taxon>Bacillus cereus group</taxon>
    </lineage>
</organism>
<evidence type="ECO:0000313" key="2">
    <source>
        <dbReference type="EMBL" id="WZF31035.1"/>
    </source>
</evidence>
<dbReference type="EMBL" id="CP151108">
    <property type="protein sequence ID" value="WZF31035.1"/>
    <property type="molecule type" value="Genomic_DNA"/>
</dbReference>
<accession>A0ABZ2VPA0</accession>
<sequence length="297" mass="33849">MNIGLQIKSTIVKMRRSFYKYNGDKLNKEEANAFISKALLQDNPSMITRLGSVELECLNEYIKGGKFSDSTLKKMRNNAGFFPSHPDNLKKFGELYTECLQDSDLIGIWYNKGEDKIINNFGKESKVCELRNLEPYYHLNPWSQSLKGKNVLVINPFVSTIAYQYENNRGNIFENLSTLPEFNLFTLKAVQSISGNTDGFKDWFEALEYMKAEISSYKYDVAIIGAGAYGLPLAAHVKNEGKVAIHLGGATQILFGVKGKRWDNHPVISGLYNEYWTRPEEGERPKNFNNVENGCYW</sequence>
<reference evidence="2 3" key="1">
    <citation type="submission" date="2024-04" db="EMBL/GenBank/DDBJ databases">
        <title>Complete genome sequence of Bacillus mobilis strains derived from soil.</title>
        <authorList>
            <person name="Jung H."/>
            <person name="Choi S."/>
            <person name="Kim Y."/>
            <person name="Han J.A."/>
            <person name="Kim E.Y."/>
            <person name="Lee H.-S."/>
        </authorList>
    </citation>
    <scope>NUCLEOTIDE SEQUENCE [LARGE SCALE GENOMIC DNA]</scope>
    <source>
        <strain evidence="2 3">IMGN7</strain>
    </source>
</reference>
<gene>
    <name evidence="2" type="ORF">AABL52_01205</name>
</gene>
<proteinExistence type="predicted"/>
<keyword evidence="3" id="KW-1185">Reference proteome</keyword>
<name>A0ABZ2VPA0_9BACI</name>